<name>A0A2H0N7K4_9BACT</name>
<evidence type="ECO:0008006" key="4">
    <source>
        <dbReference type="Google" id="ProtNLM"/>
    </source>
</evidence>
<dbReference type="EMBL" id="PCWO01000031">
    <property type="protein sequence ID" value="PIR04882.1"/>
    <property type="molecule type" value="Genomic_DNA"/>
</dbReference>
<keyword evidence="1" id="KW-0472">Membrane</keyword>
<organism evidence="2 3">
    <name type="scientific">Candidatus Liptonbacteria bacterium CG11_big_fil_rev_8_21_14_0_20_35_14</name>
    <dbReference type="NCBI Taxonomy" id="1974634"/>
    <lineage>
        <taxon>Bacteria</taxon>
        <taxon>Candidatus Liptoniibacteriota</taxon>
    </lineage>
</organism>
<sequence>MNDLARELFYKRLGRLPSDFSIKRRRQDVVYDKKWFLFLKRVAVFRYMPFIRLVFGAGSMALKNVHKNSDFDVLICAKHGRIFTVRFLSIILTALLRIRRNKYRSSNCLCLNHFITLKSYKLSPPYDVSWMELYKNLVPIYGQKEAILNFLTQNNWAGEITYKNDLRHIYEGGNKFSIYLEKVLGGRVGDLLERVFKYLLLLKFYRFNNLPKSRRDRIIISDEEMELHLEARPRDEVIN</sequence>
<evidence type="ECO:0000256" key="1">
    <source>
        <dbReference type="SAM" id="Phobius"/>
    </source>
</evidence>
<feature type="transmembrane region" description="Helical" evidence="1">
    <location>
        <begin position="43"/>
        <end position="62"/>
    </location>
</feature>
<comment type="caution">
    <text evidence="2">The sequence shown here is derived from an EMBL/GenBank/DDBJ whole genome shotgun (WGS) entry which is preliminary data.</text>
</comment>
<keyword evidence="1" id="KW-1133">Transmembrane helix</keyword>
<proteinExistence type="predicted"/>
<dbReference type="AlphaFoldDB" id="A0A2H0N7K4"/>
<gene>
    <name evidence="2" type="ORF">COV57_02170</name>
</gene>
<reference evidence="2 3" key="1">
    <citation type="submission" date="2017-09" db="EMBL/GenBank/DDBJ databases">
        <title>Depth-based differentiation of microbial function through sediment-hosted aquifers and enrichment of novel symbionts in the deep terrestrial subsurface.</title>
        <authorList>
            <person name="Probst A.J."/>
            <person name="Ladd B."/>
            <person name="Jarett J.K."/>
            <person name="Geller-Mcgrath D.E."/>
            <person name="Sieber C.M."/>
            <person name="Emerson J.B."/>
            <person name="Anantharaman K."/>
            <person name="Thomas B.C."/>
            <person name="Malmstrom R."/>
            <person name="Stieglmeier M."/>
            <person name="Klingl A."/>
            <person name="Woyke T."/>
            <person name="Ryan C.M."/>
            <person name="Banfield J.F."/>
        </authorList>
    </citation>
    <scope>NUCLEOTIDE SEQUENCE [LARGE SCALE GENOMIC DNA]</scope>
    <source>
        <strain evidence="2">CG11_big_fil_rev_8_21_14_0_20_35_14</strain>
    </source>
</reference>
<evidence type="ECO:0000313" key="3">
    <source>
        <dbReference type="Proteomes" id="UP000229893"/>
    </source>
</evidence>
<protein>
    <recommendedName>
        <fullName evidence="4">Polymerase nucleotidyl transferase domain-containing protein</fullName>
    </recommendedName>
</protein>
<evidence type="ECO:0000313" key="2">
    <source>
        <dbReference type="EMBL" id="PIR04882.1"/>
    </source>
</evidence>
<dbReference type="Proteomes" id="UP000229893">
    <property type="component" value="Unassembled WGS sequence"/>
</dbReference>
<feature type="transmembrane region" description="Helical" evidence="1">
    <location>
        <begin position="82"/>
        <end position="98"/>
    </location>
</feature>
<keyword evidence="1" id="KW-0812">Transmembrane</keyword>
<accession>A0A2H0N7K4</accession>